<feature type="region of interest" description="Disordered" evidence="1">
    <location>
        <begin position="53"/>
        <end position="103"/>
    </location>
</feature>
<accession>A0ABD0LGN5</accession>
<comment type="caution">
    <text evidence="2">The sequence shown here is derived from an EMBL/GenBank/DDBJ whole genome shotgun (WGS) entry which is preliminary data.</text>
</comment>
<feature type="compositionally biased region" description="Basic residues" evidence="1">
    <location>
        <begin position="64"/>
        <end position="77"/>
    </location>
</feature>
<name>A0ABD0LGN5_9CAEN</name>
<protein>
    <submittedName>
        <fullName evidence="2">Uncharacterized protein</fullName>
    </submittedName>
</protein>
<keyword evidence="3" id="KW-1185">Reference proteome</keyword>
<evidence type="ECO:0000313" key="2">
    <source>
        <dbReference type="EMBL" id="KAK7498207.1"/>
    </source>
</evidence>
<evidence type="ECO:0000313" key="3">
    <source>
        <dbReference type="Proteomes" id="UP001519460"/>
    </source>
</evidence>
<dbReference type="AlphaFoldDB" id="A0ABD0LGN5"/>
<evidence type="ECO:0000256" key="1">
    <source>
        <dbReference type="SAM" id="MobiDB-lite"/>
    </source>
</evidence>
<feature type="compositionally biased region" description="Basic and acidic residues" evidence="1">
    <location>
        <begin position="78"/>
        <end position="91"/>
    </location>
</feature>
<reference evidence="2 3" key="1">
    <citation type="journal article" date="2023" name="Sci. Data">
        <title>Genome assembly of the Korean intertidal mud-creeper Batillaria attramentaria.</title>
        <authorList>
            <person name="Patra A.K."/>
            <person name="Ho P.T."/>
            <person name="Jun S."/>
            <person name="Lee S.J."/>
            <person name="Kim Y."/>
            <person name="Won Y.J."/>
        </authorList>
    </citation>
    <scope>NUCLEOTIDE SEQUENCE [LARGE SCALE GENOMIC DNA]</scope>
    <source>
        <strain evidence="2">Wonlab-2016</strain>
    </source>
</reference>
<proteinExistence type="predicted"/>
<sequence length="143" mass="15566">MNGVSVGVRGNVKGVSRLMTVTEGKGTRMSDEKFCTVQGVEEVDRLCLLKHSDASLPGNDLKFNTHKNVQRNKGKNKKSSDRGHPDRDPRDAGSGPSRKQPAGVLPNIVLGSLWSVFTRLLEVTATTRVRSAGAAWWTGRLKP</sequence>
<dbReference type="EMBL" id="JACVVK020000052">
    <property type="protein sequence ID" value="KAK7498207.1"/>
    <property type="molecule type" value="Genomic_DNA"/>
</dbReference>
<gene>
    <name evidence="2" type="ORF">BaRGS_00010467</name>
</gene>
<dbReference type="Proteomes" id="UP001519460">
    <property type="component" value="Unassembled WGS sequence"/>
</dbReference>
<organism evidence="2 3">
    <name type="scientific">Batillaria attramentaria</name>
    <dbReference type="NCBI Taxonomy" id="370345"/>
    <lineage>
        <taxon>Eukaryota</taxon>
        <taxon>Metazoa</taxon>
        <taxon>Spiralia</taxon>
        <taxon>Lophotrochozoa</taxon>
        <taxon>Mollusca</taxon>
        <taxon>Gastropoda</taxon>
        <taxon>Caenogastropoda</taxon>
        <taxon>Sorbeoconcha</taxon>
        <taxon>Cerithioidea</taxon>
        <taxon>Batillariidae</taxon>
        <taxon>Batillaria</taxon>
    </lineage>
</organism>